<feature type="compositionally biased region" description="Low complexity" evidence="2">
    <location>
        <begin position="958"/>
        <end position="980"/>
    </location>
</feature>
<dbReference type="InterPro" id="IPR036305">
    <property type="entry name" value="RGS_sf"/>
</dbReference>
<dbReference type="InterPro" id="IPR044926">
    <property type="entry name" value="RGS_subdomain_2"/>
</dbReference>
<feature type="compositionally biased region" description="Polar residues" evidence="2">
    <location>
        <begin position="631"/>
        <end position="647"/>
    </location>
</feature>
<evidence type="ECO:0000259" key="3">
    <source>
        <dbReference type="PROSITE" id="PS50004"/>
    </source>
</evidence>
<evidence type="ECO:0000313" key="6">
    <source>
        <dbReference type="EMBL" id="CAJ1069351.1"/>
    </source>
</evidence>
<keyword evidence="1" id="KW-0734">Signal transduction inhibitor</keyword>
<dbReference type="PANTHER" id="PTHR46848">
    <property type="entry name" value="REGULATOR OF G-PROTEIN SIGNALING 3"/>
    <property type="match status" value="1"/>
</dbReference>
<evidence type="ECO:0000259" key="4">
    <source>
        <dbReference type="PROSITE" id="PS50106"/>
    </source>
</evidence>
<dbReference type="SMART" id="SM00239">
    <property type="entry name" value="C2"/>
    <property type="match status" value="1"/>
</dbReference>
<dbReference type="InterPro" id="IPR016137">
    <property type="entry name" value="RGS"/>
</dbReference>
<dbReference type="InterPro" id="IPR000008">
    <property type="entry name" value="C2_dom"/>
</dbReference>
<dbReference type="PANTHER" id="PTHR46848:SF1">
    <property type="entry name" value="REGULATOR OF G-PROTEIN SIGNALING 3"/>
    <property type="match status" value="1"/>
</dbReference>
<feature type="compositionally biased region" description="Polar residues" evidence="2">
    <location>
        <begin position="175"/>
        <end position="187"/>
    </location>
</feature>
<dbReference type="InterPro" id="IPR035892">
    <property type="entry name" value="C2_domain_sf"/>
</dbReference>
<feature type="domain" description="C2" evidence="3">
    <location>
        <begin position="236"/>
        <end position="350"/>
    </location>
</feature>
<evidence type="ECO:0000313" key="7">
    <source>
        <dbReference type="Proteomes" id="UP001178508"/>
    </source>
</evidence>
<feature type="region of interest" description="Disordered" evidence="2">
    <location>
        <begin position="168"/>
        <end position="187"/>
    </location>
</feature>
<reference evidence="6" key="1">
    <citation type="submission" date="2023-08" db="EMBL/GenBank/DDBJ databases">
        <authorList>
            <person name="Alioto T."/>
            <person name="Alioto T."/>
            <person name="Gomez Garrido J."/>
        </authorList>
    </citation>
    <scope>NUCLEOTIDE SEQUENCE</scope>
</reference>
<organism evidence="6 7">
    <name type="scientific">Xyrichtys novacula</name>
    <name type="common">Pearly razorfish</name>
    <name type="synonym">Hemipteronotus novacula</name>
    <dbReference type="NCBI Taxonomy" id="13765"/>
    <lineage>
        <taxon>Eukaryota</taxon>
        <taxon>Metazoa</taxon>
        <taxon>Chordata</taxon>
        <taxon>Craniata</taxon>
        <taxon>Vertebrata</taxon>
        <taxon>Euteleostomi</taxon>
        <taxon>Actinopterygii</taxon>
        <taxon>Neopterygii</taxon>
        <taxon>Teleostei</taxon>
        <taxon>Neoteleostei</taxon>
        <taxon>Acanthomorphata</taxon>
        <taxon>Eupercaria</taxon>
        <taxon>Labriformes</taxon>
        <taxon>Labridae</taxon>
        <taxon>Xyrichtys</taxon>
    </lineage>
</organism>
<dbReference type="PRINTS" id="PR01301">
    <property type="entry name" value="RGSPROTEIN"/>
</dbReference>
<protein>
    <submittedName>
        <fullName evidence="6">Regulator of G-protein signaling 3-like</fullName>
    </submittedName>
</protein>
<dbReference type="Gene3D" id="1.10.167.10">
    <property type="entry name" value="Regulator of G-protein Signalling 4, domain 2"/>
    <property type="match status" value="1"/>
</dbReference>
<feature type="region of interest" description="Disordered" evidence="2">
    <location>
        <begin position="682"/>
        <end position="724"/>
    </location>
</feature>
<dbReference type="Pfam" id="PF00595">
    <property type="entry name" value="PDZ"/>
    <property type="match status" value="1"/>
</dbReference>
<dbReference type="Gene3D" id="2.30.42.10">
    <property type="match status" value="1"/>
</dbReference>
<proteinExistence type="predicted"/>
<keyword evidence="7" id="KW-1185">Reference proteome</keyword>
<feature type="compositionally biased region" description="Basic residues" evidence="2">
    <location>
        <begin position="573"/>
        <end position="592"/>
    </location>
</feature>
<dbReference type="Pfam" id="PF00615">
    <property type="entry name" value="RGS"/>
    <property type="match status" value="1"/>
</dbReference>
<dbReference type="FunFam" id="1.10.167.10:FF:000001">
    <property type="entry name" value="Putative regulator of g-protein signaling 12"/>
    <property type="match status" value="1"/>
</dbReference>
<feature type="compositionally biased region" description="Acidic residues" evidence="2">
    <location>
        <begin position="616"/>
        <end position="627"/>
    </location>
</feature>
<dbReference type="InterPro" id="IPR001478">
    <property type="entry name" value="PDZ"/>
</dbReference>
<dbReference type="InterPro" id="IPR036034">
    <property type="entry name" value="PDZ_sf"/>
</dbReference>
<dbReference type="SUPFAM" id="SSF50729">
    <property type="entry name" value="PH domain-like"/>
    <property type="match status" value="1"/>
</dbReference>
<feature type="region of interest" description="Disordered" evidence="2">
    <location>
        <begin position="1"/>
        <end position="91"/>
    </location>
</feature>
<feature type="domain" description="PDZ" evidence="4">
    <location>
        <begin position="477"/>
        <end position="554"/>
    </location>
</feature>
<dbReference type="EMBL" id="OY660875">
    <property type="protein sequence ID" value="CAJ1069351.1"/>
    <property type="molecule type" value="Genomic_DNA"/>
</dbReference>
<feature type="domain" description="RGS" evidence="5">
    <location>
        <begin position="1220"/>
        <end position="1337"/>
    </location>
</feature>
<name>A0AAV1G5Q8_XYRNO</name>
<dbReference type="SMART" id="SM00228">
    <property type="entry name" value="PDZ"/>
    <property type="match status" value="1"/>
</dbReference>
<dbReference type="SUPFAM" id="SSF50156">
    <property type="entry name" value="PDZ domain-like"/>
    <property type="match status" value="1"/>
</dbReference>
<dbReference type="SUPFAM" id="SSF48097">
    <property type="entry name" value="Regulator of G-protein signaling, RGS"/>
    <property type="match status" value="1"/>
</dbReference>
<dbReference type="PROSITE" id="PS50004">
    <property type="entry name" value="C2"/>
    <property type="match status" value="1"/>
</dbReference>
<dbReference type="Gene3D" id="2.60.40.150">
    <property type="entry name" value="C2 domain"/>
    <property type="match status" value="1"/>
</dbReference>
<dbReference type="PROSITE" id="PS50106">
    <property type="entry name" value="PDZ"/>
    <property type="match status" value="1"/>
</dbReference>
<sequence length="1361" mass="151985">MDVSPYCRKRPSGGASLQLHQEAQCQPPACKRRCRDEEEEMTRRRRKRRTGGGSEENINPAERLQRSMRTQNLKKEHRRSSQQGTRTRTKIRTGSGLRSGVLIQSCRPEVKEAHIKKTRIKTSVQIAELRGSKLDTGFIKKDQPHLGSTETQLDQRRLSQVRLSEVSRKEVQHRTAGQDSEVSSRTKTTYKNVEGVLDPEYFKGEVGQQKIQTKLESEIGTRIKKRRKIHPSVFRGRGQLRLSITPEAGQLIIHIHGARGLMGKSQRPCDSYVKLAVTSDLDCSIRMKTPTVFNNKNPDYKHRFQLCISDDLLQSRLLVSVFSRCSQLIGCMSFGIGSLASSSKSITGWFYLLGEEFGRSKHLRVASQQNKPMRNKENEDVQTHCADLRKTPDSAPDADLNRIITTKTTTSLSNPTITTTTTTTGLKDLTNYSLDPTNANYSSGPANTNYSSYPTSLYGNTNQRQTTRDSNSIQRLMVNIVRGKDGFGFTICSDCPVRVQAVDTGGPAHQSGLRQGDSVLQLNGLPVETWKCADVAHAIRSCPSQISLVVWRGLPELRSSCEALLHQPSHTKTSGRKLLSHPAHSKHGRRRGQGSGVRSSFGALGSLWRDKKENRDEEEEEEVEQEVTEYSPHTTTLKGTRVTSSNGDNYIILSPVNQGGQLLQPVYHDRNGTISRLYQTHPSRAHGQSLLHDPRSGTSRRPYAGCNSTLPPPPTSSTSSVSAPPTSYGNYQNCTIVQSHLPCSTYGTYVTLAPKTLIFPIFVQPLDLCSPDRTLLMAEEMVLHQSDLLPTKVTVLIYSDLLLFTREDEVGRCNVLQSPVYLNTLQLREVPSEPLQIYFLQSSQGCWRCLFSLEAFSIEQKVRVSLCLHDNIQLQLIATDTGHTHQLSDLPSDFGLLSLGQSDLLYRPTSPYSSSDPPLLNPSSPFSASFCDPLRPSSPSPYPTSPAFTSSTPPPAPFSSLSPYTTLTSSHPPRTYTTPTQPLPPPPKASSKLRSPVWKERGRAEELERRKKKREEEEEEERQQGEGESASETSENVGGVGGRGSLLSPVHFNMKEDEEVESDEEEEEQGGGGAEEFIPSHRPAALRRSLSEGSLMQEPRSPRFLSDSTIHRLTRPGTFDLDLATGPAPRRPSIHTLRKQLTKEGGSLHHMMLLLNGPKDAELRNLQLRRKTKNLAADVRNRLPFLRRRKNSSCVQGNSLEKALRNTRPSTKEVFRWAESLEALLSNQYGLAVFRHFLRSEFSEENLDFWLAVEKFKRTRPPTKMAVRAAKIYDEFISTKAARQVNVDSSVRESTNQSLRLGVDLDCFQLAQDQIFGLMETDSYPRFLRSHLYAQLANQGVHTTTEPANQSGAGPVTVSQS</sequence>
<dbReference type="Pfam" id="PF00168">
    <property type="entry name" value="C2"/>
    <property type="match status" value="1"/>
</dbReference>
<dbReference type="GO" id="GO:0005886">
    <property type="term" value="C:plasma membrane"/>
    <property type="evidence" value="ECO:0007669"/>
    <property type="project" value="TreeGrafter"/>
</dbReference>
<feature type="compositionally biased region" description="Acidic residues" evidence="2">
    <location>
        <begin position="1056"/>
        <end position="1069"/>
    </location>
</feature>
<gene>
    <name evidence="6" type="ORF">XNOV1_A003134</name>
</gene>
<dbReference type="FunFam" id="1.10.196.10:FF:000001">
    <property type="entry name" value="Regulator of G-protein signaling 8"/>
    <property type="match status" value="1"/>
</dbReference>
<evidence type="ECO:0000256" key="2">
    <source>
        <dbReference type="SAM" id="MobiDB-lite"/>
    </source>
</evidence>
<dbReference type="SMART" id="SM00315">
    <property type="entry name" value="RGS"/>
    <property type="match status" value="1"/>
</dbReference>
<dbReference type="PROSITE" id="PS50132">
    <property type="entry name" value="RGS"/>
    <property type="match status" value="1"/>
</dbReference>
<accession>A0AAV1G5Q8</accession>
<feature type="region of interest" description="Disordered" evidence="2">
    <location>
        <begin position="930"/>
        <end position="1081"/>
    </location>
</feature>
<evidence type="ECO:0000256" key="1">
    <source>
        <dbReference type="ARBA" id="ARBA00022700"/>
    </source>
</evidence>
<feature type="region of interest" description="Disordered" evidence="2">
    <location>
        <begin position="567"/>
        <end position="647"/>
    </location>
</feature>
<feature type="compositionally biased region" description="Basic and acidic residues" evidence="2">
    <location>
        <begin position="997"/>
        <end position="1009"/>
    </location>
</feature>
<dbReference type="SUPFAM" id="SSF49562">
    <property type="entry name" value="C2 domain (Calcium/lipid-binding domain, CaLB)"/>
    <property type="match status" value="1"/>
</dbReference>
<dbReference type="Proteomes" id="UP001178508">
    <property type="component" value="Chromosome 12"/>
</dbReference>
<dbReference type="CDD" id="cd06711">
    <property type="entry name" value="PDZ_RGS3-like"/>
    <property type="match status" value="1"/>
</dbReference>
<dbReference type="GO" id="GO:0005634">
    <property type="term" value="C:nucleus"/>
    <property type="evidence" value="ECO:0007669"/>
    <property type="project" value="TreeGrafter"/>
</dbReference>
<dbReference type="GO" id="GO:0009968">
    <property type="term" value="P:negative regulation of signal transduction"/>
    <property type="evidence" value="ECO:0007669"/>
    <property type="project" value="UniProtKB-KW"/>
</dbReference>
<evidence type="ECO:0000259" key="5">
    <source>
        <dbReference type="PROSITE" id="PS50132"/>
    </source>
</evidence>